<protein>
    <submittedName>
        <fullName evidence="2">Uncharacterized protein</fullName>
    </submittedName>
</protein>
<dbReference type="EMBL" id="MT631671">
    <property type="protein sequence ID" value="QNO56900.1"/>
    <property type="molecule type" value="Genomic_DNA"/>
</dbReference>
<gene>
    <name evidence="2" type="ORF">KGHFPOIM_00042</name>
</gene>
<sequence>MSFMYNTIWTSFSSIVKDRVIGDYTGGRVFEPDTSLAILNHKSAYFYAPCIYVQAHIMPISFYYSIRTDESYVGRKYF</sequence>
<organism evidence="2">
    <name type="scientific">Candidatus Methanophaga sp. ANME-1 ERB7</name>
    <dbReference type="NCBI Taxonomy" id="2759913"/>
    <lineage>
        <taxon>Archaea</taxon>
        <taxon>Methanobacteriati</taxon>
        <taxon>Methanobacteriota</taxon>
        <taxon>Stenosarchaea group</taxon>
        <taxon>Methanomicrobia</taxon>
        <taxon>Candidatus Methanophagales</taxon>
        <taxon>Candidatus Methanophagaceae</taxon>
        <taxon>Candidatus Methanophaga</taxon>
    </lineage>
</organism>
<accession>A0A7G9Z9G6</accession>
<keyword evidence="1" id="KW-0812">Transmembrane</keyword>
<reference evidence="2" key="1">
    <citation type="submission" date="2020-06" db="EMBL/GenBank/DDBJ databases">
        <title>Unique genomic features of the anaerobic methanotrophic archaea.</title>
        <authorList>
            <person name="Chadwick G.L."/>
            <person name="Skennerton C.T."/>
            <person name="Laso-Perez R."/>
            <person name="Leu A.O."/>
            <person name="Speth D.R."/>
            <person name="Yu H."/>
            <person name="Morgan-Lang C."/>
            <person name="Hatzenpichler R."/>
            <person name="Goudeau D."/>
            <person name="Malmstrom R."/>
            <person name="Brazelton W.J."/>
            <person name="Woyke T."/>
            <person name="Hallam S.J."/>
            <person name="Tyson G.W."/>
            <person name="Wegener G."/>
            <person name="Boetius A."/>
            <person name="Orphan V."/>
        </authorList>
    </citation>
    <scope>NUCLEOTIDE SEQUENCE</scope>
</reference>
<evidence type="ECO:0000256" key="1">
    <source>
        <dbReference type="SAM" id="Phobius"/>
    </source>
</evidence>
<name>A0A7G9Z9G6_9EURY</name>
<dbReference type="AlphaFoldDB" id="A0A7G9Z9G6"/>
<keyword evidence="1" id="KW-0472">Membrane</keyword>
<keyword evidence="1" id="KW-1133">Transmembrane helix</keyword>
<feature type="transmembrane region" description="Helical" evidence="1">
    <location>
        <begin position="44"/>
        <end position="66"/>
    </location>
</feature>
<proteinExistence type="predicted"/>
<evidence type="ECO:0000313" key="2">
    <source>
        <dbReference type="EMBL" id="QNO56900.1"/>
    </source>
</evidence>